<keyword evidence="6" id="KW-1185">Reference proteome</keyword>
<accession>A0ABM7VAF2</accession>
<evidence type="ECO:0000256" key="4">
    <source>
        <dbReference type="SAM" id="MobiDB-lite"/>
    </source>
</evidence>
<proteinExistence type="inferred from homology"/>
<feature type="short sequence motif" description="Important for interaction with partner proteins" evidence="2">
    <location>
        <begin position="182"/>
        <end position="187"/>
    </location>
</feature>
<feature type="region of interest" description="Disordered" evidence="4">
    <location>
        <begin position="132"/>
        <end position="187"/>
    </location>
</feature>
<feature type="compositionally biased region" description="Low complexity" evidence="4">
    <location>
        <begin position="140"/>
        <end position="160"/>
    </location>
</feature>
<dbReference type="EMBL" id="AP025292">
    <property type="protein sequence ID" value="BDC97891.1"/>
    <property type="molecule type" value="Genomic_DNA"/>
</dbReference>
<evidence type="ECO:0000256" key="1">
    <source>
        <dbReference type="ARBA" id="ARBA00023125"/>
    </source>
</evidence>
<dbReference type="PROSITE" id="PS50935">
    <property type="entry name" value="SSB"/>
    <property type="match status" value="1"/>
</dbReference>
<protein>
    <recommendedName>
        <fullName evidence="2 3">Single-stranded DNA-binding protein</fullName>
        <shortName evidence="2">SSB</shortName>
    </recommendedName>
</protein>
<dbReference type="InterPro" id="IPR011344">
    <property type="entry name" value="ssDNA-bd"/>
</dbReference>
<sequence length="187" mass="20793">MEAVVTFPKRALYLYKTAKQKLIHIMINKAIILGNLGADPEVRHLENGVSVATINVATTETYKDRNTGERVSNTEWHRIVLWRGLADVAEKYLKKGDQVYIEGKIETRQYQDQAGVTKYTTEIVGRELKMLGSRRDRDQSANPQQAAAPQAQPQVTHAQQNATVEDPLKAPANAAPANSPADDDLPF</sequence>
<reference evidence="5 6" key="1">
    <citation type="submission" date="2021-12" db="EMBL/GenBank/DDBJ databases">
        <title>Genome sequencing of bacteria with rrn-lacking chromosome and rrn-plasmid.</title>
        <authorList>
            <person name="Anda M."/>
            <person name="Iwasaki W."/>
        </authorList>
    </citation>
    <scope>NUCLEOTIDE SEQUENCE [LARGE SCALE GENOMIC DNA]</scope>
    <source>
        <strain evidence="5 6">NBRC 101262</strain>
    </source>
</reference>
<name>A0ABM7VAF2_9BACT</name>
<comment type="function">
    <text evidence="2">Plays an important role in DNA replication, recombination and repair. Binds to ssDNA and to an array of partner proteins to recruit them to their sites of action during DNA metabolism.</text>
</comment>
<organism evidence="5 6">
    <name type="scientific">Persicobacter psychrovividus</name>
    <dbReference type="NCBI Taxonomy" id="387638"/>
    <lineage>
        <taxon>Bacteria</taxon>
        <taxon>Pseudomonadati</taxon>
        <taxon>Bacteroidota</taxon>
        <taxon>Cytophagia</taxon>
        <taxon>Cytophagales</taxon>
        <taxon>Persicobacteraceae</taxon>
        <taxon>Persicobacter</taxon>
    </lineage>
</organism>
<comment type="caution">
    <text evidence="2">Lacks conserved residue(s) required for the propagation of feature annotation.</text>
</comment>
<comment type="subunit">
    <text evidence="2">Homotetramer.</text>
</comment>
<dbReference type="CDD" id="cd04496">
    <property type="entry name" value="SSB_OBF"/>
    <property type="match status" value="1"/>
</dbReference>
<keyword evidence="2" id="KW-0234">DNA repair</keyword>
<keyword evidence="1 2" id="KW-0238">DNA-binding</keyword>
<evidence type="ECO:0000313" key="6">
    <source>
        <dbReference type="Proteomes" id="UP001354989"/>
    </source>
</evidence>
<evidence type="ECO:0000256" key="3">
    <source>
        <dbReference type="RuleBase" id="RU000524"/>
    </source>
</evidence>
<keyword evidence="2" id="KW-0227">DNA damage</keyword>
<dbReference type="InterPro" id="IPR012340">
    <property type="entry name" value="NA-bd_OB-fold"/>
</dbReference>
<feature type="compositionally biased region" description="Low complexity" evidence="4">
    <location>
        <begin position="169"/>
        <end position="180"/>
    </location>
</feature>
<dbReference type="SUPFAM" id="SSF50249">
    <property type="entry name" value="Nucleic acid-binding proteins"/>
    <property type="match status" value="1"/>
</dbReference>
<dbReference type="Proteomes" id="UP001354989">
    <property type="component" value="Chromosome"/>
</dbReference>
<dbReference type="InterPro" id="IPR000424">
    <property type="entry name" value="Primosome_PriB/ssb"/>
</dbReference>
<evidence type="ECO:0000313" key="5">
    <source>
        <dbReference type="EMBL" id="BDC97891.1"/>
    </source>
</evidence>
<keyword evidence="2" id="KW-0235">DNA replication</keyword>
<keyword evidence="2" id="KW-0233">DNA recombination</keyword>
<gene>
    <name evidence="5" type="primary">ssb</name>
    <name evidence="5" type="ORF">PEPS_01720</name>
</gene>
<evidence type="ECO:0000256" key="2">
    <source>
        <dbReference type="HAMAP-Rule" id="MF_00984"/>
    </source>
</evidence>
<dbReference type="Gene3D" id="2.40.50.140">
    <property type="entry name" value="Nucleic acid-binding proteins"/>
    <property type="match status" value="1"/>
</dbReference>
<dbReference type="NCBIfam" id="TIGR00621">
    <property type="entry name" value="ssb"/>
    <property type="match status" value="1"/>
</dbReference>
<dbReference type="Pfam" id="PF00436">
    <property type="entry name" value="SSB"/>
    <property type="match status" value="1"/>
</dbReference>
<dbReference type="PANTHER" id="PTHR10302">
    <property type="entry name" value="SINGLE-STRANDED DNA-BINDING PROTEIN"/>
    <property type="match status" value="1"/>
</dbReference>
<dbReference type="GO" id="GO:0003677">
    <property type="term" value="F:DNA binding"/>
    <property type="evidence" value="ECO:0007669"/>
    <property type="project" value="UniProtKB-KW"/>
</dbReference>
<dbReference type="PANTHER" id="PTHR10302:SF27">
    <property type="entry name" value="SINGLE-STRANDED DNA-BINDING PROTEIN"/>
    <property type="match status" value="1"/>
</dbReference>
<dbReference type="HAMAP" id="MF_00984">
    <property type="entry name" value="SSB"/>
    <property type="match status" value="1"/>
</dbReference>